<protein>
    <recommendedName>
        <fullName evidence="3">Tetratricopeptide repeat protein</fullName>
    </recommendedName>
</protein>
<accession>A0AAU7W7M3</accession>
<reference evidence="2" key="1">
    <citation type="submission" date="2024-05" db="EMBL/GenBank/DDBJ databases">
        <authorList>
            <person name="Yu L."/>
        </authorList>
    </citation>
    <scope>NUCLEOTIDE SEQUENCE</scope>
    <source>
        <strain evidence="2">G08B096</strain>
    </source>
</reference>
<dbReference type="InterPro" id="IPR019734">
    <property type="entry name" value="TPR_rpt"/>
</dbReference>
<gene>
    <name evidence="2" type="ORF">ABIQ69_01525</name>
</gene>
<evidence type="ECO:0000313" key="2">
    <source>
        <dbReference type="EMBL" id="XBX82620.1"/>
    </source>
</evidence>
<dbReference type="InterPro" id="IPR011990">
    <property type="entry name" value="TPR-like_helical_dom_sf"/>
</dbReference>
<proteinExistence type="predicted"/>
<keyword evidence="1" id="KW-0802">TPR repeat</keyword>
<name>A0AAU7W7M3_9MICO</name>
<feature type="repeat" description="TPR" evidence="1">
    <location>
        <begin position="762"/>
        <end position="795"/>
    </location>
</feature>
<dbReference type="SUPFAM" id="SSF48452">
    <property type="entry name" value="TPR-like"/>
    <property type="match status" value="2"/>
</dbReference>
<sequence>MTEASRIDDLLDRADELPFGPEERALLDEAVALAAESGDEVREYRARMRLTNSANMTGDTDALLSSFAWCVGKHDEDPARFPISPDDGTGADLLWQYKWMAGTLSASPLFPAEQIRAVLEDMQARYERAGVGLSGVWMARFNTAHANGWLDEAAEAYRVLAATERDEYSHCDACVRSASAEYLAEIGRTDEAIAMVEELVEGGFTCGEEPERALSDALLPYLRAGRLDEARAFHLRSYRDARGNADNLGIIANHLEFCAITRNEARGLALLERHLGWLAHDPLNQRGHVSALAAAGLLLDQVVRAGHGDTLVRGADASELVAFLGEHDGPWTAAELAPVVWAAAERIGAAFDARNGNRYIAERIEATRRLAEEHYDVPLAAEGFAPRPVSEAPVEPTTAEGWVAAARERIDLGDHDGALAAVARGLALIEEGDTRTALDLGSLRLVALVAGGAVEEAAAALPERIEALRAAGRSLQADVEETLGLQLHGIATADDLPALDAARARVLAAATSGAAGPDAARTAVDLAHTTAMVHVKDRELADATAAAEAAVAMLDGIDDDDLAEATRYVAAMLRAEGEEPATAGPLLDAILDAPSPNRVRQADALRLRARLLAGSGEFESAHADAERAIELELALGERDRVIGACQLSAAILDDLGRHDDAIARLRLAVHHAELAESLQLLGLRYGVARQLGRAGRADEAIEILQSVYEQEEAAGAHPAARGETLHLLGNAFRATGEAGSAAGAWYTAADLFEEGEAWPGAVAVLVDLGRLHLELEYVDEAVELFERAVADARRAPEAVGSLADALHLLGRAQGEAGREDSLATLDEVAALAEEHDADWLAADITDSRARALASLGRLDEAVAAALVAAERFEQAGAAGPAGGSMLFAGRVLQSASRHDEAAVLLGQATERFTGETGAEGALAVARMTLADSLDILGRPSEAAEQRSLAEQG</sequence>
<evidence type="ECO:0000256" key="1">
    <source>
        <dbReference type="PROSITE-ProRule" id="PRU00339"/>
    </source>
</evidence>
<dbReference type="RefSeq" id="WP_350348636.1">
    <property type="nucleotide sequence ID" value="NZ_CP158374.1"/>
</dbReference>
<dbReference type="EMBL" id="CP158374">
    <property type="protein sequence ID" value="XBX82620.1"/>
    <property type="molecule type" value="Genomic_DNA"/>
</dbReference>
<dbReference type="Gene3D" id="1.25.40.10">
    <property type="entry name" value="Tetratricopeptide repeat domain"/>
    <property type="match status" value="2"/>
</dbReference>
<evidence type="ECO:0008006" key="3">
    <source>
        <dbReference type="Google" id="ProtNLM"/>
    </source>
</evidence>
<organism evidence="2">
    <name type="scientific">Agromyces sp. G08B096</name>
    <dbReference type="NCBI Taxonomy" id="3156399"/>
    <lineage>
        <taxon>Bacteria</taxon>
        <taxon>Bacillati</taxon>
        <taxon>Actinomycetota</taxon>
        <taxon>Actinomycetes</taxon>
        <taxon>Micrococcales</taxon>
        <taxon>Microbacteriaceae</taxon>
        <taxon>Agromyces</taxon>
    </lineage>
</organism>
<dbReference type="PROSITE" id="PS50005">
    <property type="entry name" value="TPR"/>
    <property type="match status" value="1"/>
</dbReference>
<dbReference type="AlphaFoldDB" id="A0AAU7W7M3"/>